<dbReference type="OrthoDB" id="2989600at2"/>
<evidence type="ECO:0000313" key="1">
    <source>
        <dbReference type="EMBL" id="TCP56337.1"/>
    </source>
</evidence>
<dbReference type="RefSeq" id="WP_132874950.1">
    <property type="nucleotide sequence ID" value="NZ_SLXQ01000001.1"/>
</dbReference>
<dbReference type="InterPro" id="IPR008949">
    <property type="entry name" value="Isoprenoid_synthase_dom_sf"/>
</dbReference>
<sequence>MTARAEELVTIATEPAWCPLPSVLNPARDEAQRRAQDWVDQCGLGDDAAERARLLAAHR</sequence>
<keyword evidence="2" id="KW-1185">Reference proteome</keyword>
<evidence type="ECO:0000313" key="2">
    <source>
        <dbReference type="Proteomes" id="UP000294911"/>
    </source>
</evidence>
<organism evidence="1 2">
    <name type="scientific">Tamaricihabitans halophyticus</name>
    <dbReference type="NCBI Taxonomy" id="1262583"/>
    <lineage>
        <taxon>Bacteria</taxon>
        <taxon>Bacillati</taxon>
        <taxon>Actinomycetota</taxon>
        <taxon>Actinomycetes</taxon>
        <taxon>Pseudonocardiales</taxon>
        <taxon>Pseudonocardiaceae</taxon>
        <taxon>Tamaricihabitans</taxon>
    </lineage>
</organism>
<dbReference type="AlphaFoldDB" id="A0A4R2R2V1"/>
<dbReference type="Gene3D" id="1.10.600.10">
    <property type="entry name" value="Farnesyl Diphosphate Synthase"/>
    <property type="match status" value="1"/>
</dbReference>
<dbReference type="Proteomes" id="UP000294911">
    <property type="component" value="Unassembled WGS sequence"/>
</dbReference>
<accession>A0A4R2R2V1</accession>
<gene>
    <name evidence="1" type="ORF">EV191_101278</name>
</gene>
<name>A0A4R2R2V1_9PSEU</name>
<comment type="caution">
    <text evidence="1">The sequence shown here is derived from an EMBL/GenBank/DDBJ whole genome shotgun (WGS) entry which is preliminary data.</text>
</comment>
<dbReference type="EMBL" id="SLXQ01000001">
    <property type="protein sequence ID" value="TCP56337.1"/>
    <property type="molecule type" value="Genomic_DNA"/>
</dbReference>
<proteinExistence type="predicted"/>
<protein>
    <submittedName>
        <fullName evidence="1">Uncharacterized protein</fullName>
    </submittedName>
</protein>
<reference evidence="1 2" key="1">
    <citation type="submission" date="2019-03" db="EMBL/GenBank/DDBJ databases">
        <title>Genomic Encyclopedia of Type Strains, Phase IV (KMG-IV): sequencing the most valuable type-strain genomes for metagenomic binning, comparative biology and taxonomic classification.</title>
        <authorList>
            <person name="Goeker M."/>
        </authorList>
    </citation>
    <scope>NUCLEOTIDE SEQUENCE [LARGE SCALE GENOMIC DNA]</scope>
    <source>
        <strain evidence="1 2">DSM 45765</strain>
    </source>
</reference>